<protein>
    <recommendedName>
        <fullName evidence="2">SusD/RagB family nutrient-binding outer membrane lipoprotein</fullName>
    </recommendedName>
</protein>
<proteinExistence type="predicted"/>
<dbReference type="PROSITE" id="PS51257">
    <property type="entry name" value="PROKAR_LIPOPROTEIN"/>
    <property type="match status" value="1"/>
</dbReference>
<comment type="caution">
    <text evidence="1">The sequence shown here is derived from an EMBL/GenBank/DDBJ whole genome shotgun (WGS) entry which is preliminary data.</text>
</comment>
<dbReference type="SUPFAM" id="SSF48452">
    <property type="entry name" value="TPR-like"/>
    <property type="match status" value="1"/>
</dbReference>
<name>A0A644X2X9_9ZZZZ</name>
<reference evidence="1" key="1">
    <citation type="submission" date="2019-08" db="EMBL/GenBank/DDBJ databases">
        <authorList>
            <person name="Kucharzyk K."/>
            <person name="Murdoch R.W."/>
            <person name="Higgins S."/>
            <person name="Loffler F."/>
        </authorList>
    </citation>
    <scope>NUCLEOTIDE SEQUENCE</scope>
</reference>
<dbReference type="EMBL" id="VSSQ01001701">
    <property type="protein sequence ID" value="MPM10505.1"/>
    <property type="molecule type" value="Genomic_DNA"/>
</dbReference>
<dbReference type="AlphaFoldDB" id="A0A644X2X9"/>
<organism evidence="1">
    <name type="scientific">bioreactor metagenome</name>
    <dbReference type="NCBI Taxonomy" id="1076179"/>
    <lineage>
        <taxon>unclassified sequences</taxon>
        <taxon>metagenomes</taxon>
        <taxon>ecological metagenomes</taxon>
    </lineage>
</organism>
<dbReference type="InterPro" id="IPR041662">
    <property type="entry name" value="SusD-like_2"/>
</dbReference>
<dbReference type="Pfam" id="PF12771">
    <property type="entry name" value="SusD-like_2"/>
    <property type="match status" value="1"/>
</dbReference>
<dbReference type="InterPro" id="IPR011990">
    <property type="entry name" value="TPR-like_helical_dom_sf"/>
</dbReference>
<sequence length="504" mass="57889">MMKKIIFSIASACLLISCGNFDDINLNPDKPTTVTPDFLATNIILNTTKSDAGKWLFGDSWIMKSSGSTEHMEWYMYNKFERGNFDEYANLIDAKKMVAIAEANSSLPEGEKNAFKALNHFMRGYIFYKTTMSMGDIPCSEALLSEEGLVAPVYDTQEDVFNTILEDLQKASDLFGNSTKLNGDVVFGGNVTLWKNVTNSLMLRVLNMLSKKDQVGSINVRSTFEKVAASSLIRNESESFQRVYDSSKSSQWYPFYYEKQNYWSYPVMYSYFVDMLKELGDYRLFYYAEPATALVAFSEDSFDAYSGVNPLLEFGELQKEYTQGKHSTVNRRYHRLAQGEPIKFISYSETQFILAEAALRGWKTPNTAKEHYENGVRAAMQFTAAHTPNEYRHKVVIDESYVENYLKGKAAFNTERGLEQIMIQKYIGSFVQLAFNSYYDYRRTGFPQIPIDPKINMNEIKTQIPLRWMYPSDEYSQNRENIEAAIQRQFGGSDTPNDVMWLLK</sequence>
<dbReference type="Gene3D" id="1.25.40.390">
    <property type="match status" value="1"/>
</dbReference>
<accession>A0A644X2X9</accession>
<evidence type="ECO:0000313" key="1">
    <source>
        <dbReference type="EMBL" id="MPM10505.1"/>
    </source>
</evidence>
<gene>
    <name evidence="1" type="ORF">SDC9_56837</name>
</gene>
<evidence type="ECO:0008006" key="2">
    <source>
        <dbReference type="Google" id="ProtNLM"/>
    </source>
</evidence>